<name>A0A919PB30_9CELL</name>
<sequence length="149" mass="15418">MRAPRLWFAGRMAHVNDPAVIRRLLTTPGTWAVVGLSTNRARAAYGVAAYLQDLGQTIVPVHPRAETVHGAAGVRTVAEVAGPVDVVDVFVNSGLAGDVVDQAIACGARAVWLQLGVVDEDAAARAAAAGLDVVMDTCPAIEGRRLGLG</sequence>
<comment type="caution">
    <text evidence="2">The sequence shown here is derived from an EMBL/GenBank/DDBJ whole genome shotgun (WGS) entry which is preliminary data.</text>
</comment>
<evidence type="ECO:0000313" key="3">
    <source>
        <dbReference type="Proteomes" id="UP000642125"/>
    </source>
</evidence>
<gene>
    <name evidence="2" type="ORF">Cpa01nite_03630</name>
</gene>
<proteinExistence type="predicted"/>
<organism evidence="2 3">
    <name type="scientific">Cellulomonas pakistanensis</name>
    <dbReference type="NCBI Taxonomy" id="992287"/>
    <lineage>
        <taxon>Bacteria</taxon>
        <taxon>Bacillati</taxon>
        <taxon>Actinomycetota</taxon>
        <taxon>Actinomycetes</taxon>
        <taxon>Micrococcales</taxon>
        <taxon>Cellulomonadaceae</taxon>
        <taxon>Cellulomonas</taxon>
    </lineage>
</organism>
<dbReference type="Gene3D" id="3.40.50.720">
    <property type="entry name" value="NAD(P)-binding Rossmann-like Domain"/>
    <property type="match status" value="1"/>
</dbReference>
<dbReference type="PANTHER" id="PTHR33303:SF2">
    <property type="entry name" value="COA-BINDING DOMAIN-CONTAINING PROTEIN"/>
    <property type="match status" value="1"/>
</dbReference>
<keyword evidence="3" id="KW-1185">Reference proteome</keyword>
<accession>A0A919PB30</accession>
<evidence type="ECO:0000259" key="1">
    <source>
        <dbReference type="SMART" id="SM00881"/>
    </source>
</evidence>
<dbReference type="SUPFAM" id="SSF51735">
    <property type="entry name" value="NAD(P)-binding Rossmann-fold domains"/>
    <property type="match status" value="1"/>
</dbReference>
<dbReference type="EMBL" id="BONO01000002">
    <property type="protein sequence ID" value="GIG34982.1"/>
    <property type="molecule type" value="Genomic_DNA"/>
</dbReference>
<dbReference type="Proteomes" id="UP000642125">
    <property type="component" value="Unassembled WGS sequence"/>
</dbReference>
<protein>
    <submittedName>
        <fullName evidence="2">CoA-binding protein</fullName>
    </submittedName>
</protein>
<feature type="domain" description="CoA-binding" evidence="1">
    <location>
        <begin position="25"/>
        <end position="117"/>
    </location>
</feature>
<dbReference type="Pfam" id="PF13380">
    <property type="entry name" value="CoA_binding_2"/>
    <property type="match status" value="1"/>
</dbReference>
<dbReference type="PANTHER" id="PTHR33303">
    <property type="entry name" value="CYTOPLASMIC PROTEIN-RELATED"/>
    <property type="match status" value="1"/>
</dbReference>
<dbReference type="InterPro" id="IPR003781">
    <property type="entry name" value="CoA-bd"/>
</dbReference>
<dbReference type="AlphaFoldDB" id="A0A919PB30"/>
<evidence type="ECO:0000313" key="2">
    <source>
        <dbReference type="EMBL" id="GIG34982.1"/>
    </source>
</evidence>
<dbReference type="InterPro" id="IPR036291">
    <property type="entry name" value="NAD(P)-bd_dom_sf"/>
</dbReference>
<reference evidence="2" key="1">
    <citation type="submission" date="2021-01" db="EMBL/GenBank/DDBJ databases">
        <title>Whole genome shotgun sequence of Cellulomonas pakistanensis NBRC 110800.</title>
        <authorList>
            <person name="Komaki H."/>
            <person name="Tamura T."/>
        </authorList>
    </citation>
    <scope>NUCLEOTIDE SEQUENCE</scope>
    <source>
        <strain evidence="2">NBRC 110800</strain>
    </source>
</reference>
<dbReference type="SMART" id="SM00881">
    <property type="entry name" value="CoA_binding"/>
    <property type="match status" value="1"/>
</dbReference>